<evidence type="ECO:0000313" key="13">
    <source>
        <dbReference type="Proteomes" id="UP000595847"/>
    </source>
</evidence>
<dbReference type="KEGG" id="bcop:JD108_05180"/>
<dbReference type="GO" id="GO:0070006">
    <property type="term" value="F:metalloaminopeptidase activity"/>
    <property type="evidence" value="ECO:0007669"/>
    <property type="project" value="InterPro"/>
</dbReference>
<evidence type="ECO:0000256" key="6">
    <source>
        <dbReference type="ARBA" id="ARBA00022801"/>
    </source>
</evidence>
<accession>A0A7T5EMI2</accession>
<dbReference type="Gene3D" id="3.40.220.10">
    <property type="entry name" value="Leucine Aminopeptidase, subunit E, domain 1"/>
    <property type="match status" value="1"/>
</dbReference>
<dbReference type="Gene3D" id="3.40.630.10">
    <property type="entry name" value="Zn peptidases"/>
    <property type="match status" value="1"/>
</dbReference>
<dbReference type="Pfam" id="PF02789">
    <property type="entry name" value="Peptidase_M17_N"/>
    <property type="match status" value="1"/>
</dbReference>
<evidence type="ECO:0000256" key="7">
    <source>
        <dbReference type="ARBA" id="ARBA00049972"/>
    </source>
</evidence>
<feature type="binding site" evidence="8">
    <location>
        <position position="272"/>
    </location>
    <ligand>
        <name>Mn(2+)</name>
        <dbReference type="ChEBI" id="CHEBI:29035"/>
        <label>1</label>
    </ligand>
</feature>
<feature type="binding site" evidence="8">
    <location>
        <position position="272"/>
    </location>
    <ligand>
        <name>Mn(2+)</name>
        <dbReference type="ChEBI" id="CHEBI:29035"/>
        <label>2</label>
    </ligand>
</feature>
<keyword evidence="6 8" id="KW-0378">Hydrolase</keyword>
<feature type="domain" description="Cytosol aminopeptidase" evidence="9">
    <location>
        <begin position="185"/>
        <end position="490"/>
    </location>
</feature>
<evidence type="ECO:0000313" key="12">
    <source>
        <dbReference type="EMBL" id="QUO42346.1"/>
    </source>
</evidence>
<keyword evidence="8" id="KW-0464">Manganese</keyword>
<comment type="similarity">
    <text evidence="3 8">Belongs to the peptidase M17 family.</text>
</comment>
<comment type="function">
    <text evidence="7 8">Presumably involved in the processing and regular turnover of intracellular proteins. Catalyzes the removal of unsubstituted N-terminal amino acids from various peptides.</text>
</comment>
<feature type="binding site" evidence="8">
    <location>
        <position position="351"/>
    </location>
    <ligand>
        <name>Mn(2+)</name>
        <dbReference type="ChEBI" id="CHEBI:29035"/>
        <label>1</label>
    </ligand>
</feature>
<feature type="binding site" evidence="8">
    <location>
        <position position="267"/>
    </location>
    <ligand>
        <name>Mn(2+)</name>
        <dbReference type="ChEBI" id="CHEBI:29035"/>
        <label>2</label>
    </ligand>
</feature>
<comment type="cofactor">
    <cofactor evidence="8">
        <name>Mn(2+)</name>
        <dbReference type="ChEBI" id="CHEBI:29035"/>
    </cofactor>
    <text evidence="8">Binds 2 manganese ions per subunit.</text>
</comment>
<dbReference type="NCBIfam" id="NF002073">
    <property type="entry name" value="PRK00913.1-2"/>
    <property type="match status" value="1"/>
</dbReference>
<keyword evidence="4 8" id="KW-0031">Aminopeptidase</keyword>
<dbReference type="Proteomes" id="UP000677234">
    <property type="component" value="Chromosome"/>
</dbReference>
<reference evidence="12" key="2">
    <citation type="submission" date="2021-04" db="EMBL/GenBank/DDBJ databases">
        <title>Brevibacillus composti FJAT-54423, complete genome.</title>
        <authorList>
            <person name="Tang R."/>
        </authorList>
    </citation>
    <scope>NUCLEOTIDE SEQUENCE</scope>
    <source>
        <strain evidence="12">FJAT-54424</strain>
    </source>
</reference>
<dbReference type="NCBIfam" id="NF002074">
    <property type="entry name" value="PRK00913.1-4"/>
    <property type="match status" value="1"/>
</dbReference>
<keyword evidence="14" id="KW-1185">Reference proteome</keyword>
<feature type="active site" evidence="8">
    <location>
        <position position="279"/>
    </location>
</feature>
<comment type="catalytic activity">
    <reaction evidence="2 8">
        <text>Release of an N-terminal amino acid, preferentially leucine, but not glutamic or aspartic acids.</text>
        <dbReference type="EC" id="3.4.11.10"/>
    </reaction>
</comment>
<evidence type="ECO:0000313" key="14">
    <source>
        <dbReference type="Proteomes" id="UP000677234"/>
    </source>
</evidence>
<feature type="binding site" evidence="8">
    <location>
        <position position="351"/>
    </location>
    <ligand>
        <name>Mn(2+)</name>
        <dbReference type="ChEBI" id="CHEBI:29035"/>
        <label>2</label>
    </ligand>
</feature>
<dbReference type="PANTHER" id="PTHR11963">
    <property type="entry name" value="LEUCINE AMINOPEPTIDASE-RELATED"/>
    <property type="match status" value="1"/>
</dbReference>
<feature type="binding site" evidence="8">
    <location>
        <position position="290"/>
    </location>
    <ligand>
        <name>Mn(2+)</name>
        <dbReference type="ChEBI" id="CHEBI:29035"/>
        <label>2</label>
    </ligand>
</feature>
<evidence type="ECO:0000256" key="1">
    <source>
        <dbReference type="ARBA" id="ARBA00000135"/>
    </source>
</evidence>
<keyword evidence="8" id="KW-0479">Metal-binding</keyword>
<dbReference type="EC" id="3.4.11.10" evidence="8"/>
<gene>
    <name evidence="8" type="primary">pepA</name>
    <name evidence="11" type="ORF">JD108_05180</name>
    <name evidence="12" type="ORF">KDJ56_04860</name>
</gene>
<evidence type="ECO:0000313" key="11">
    <source>
        <dbReference type="EMBL" id="QQE75320.1"/>
    </source>
</evidence>
<dbReference type="HAMAP" id="MF_00181">
    <property type="entry name" value="Cytosol_peptidase_M17"/>
    <property type="match status" value="1"/>
</dbReference>
<evidence type="ECO:0000256" key="3">
    <source>
        <dbReference type="ARBA" id="ARBA00009528"/>
    </source>
</evidence>
<dbReference type="CDD" id="cd00433">
    <property type="entry name" value="Peptidase_M17"/>
    <property type="match status" value="1"/>
</dbReference>
<evidence type="ECO:0000259" key="10">
    <source>
        <dbReference type="Pfam" id="PF02789"/>
    </source>
</evidence>
<protein>
    <recommendedName>
        <fullName evidence="8">Probable cytosol aminopeptidase</fullName>
        <ecNumber evidence="8">3.4.11.1</ecNumber>
    </recommendedName>
    <alternativeName>
        <fullName evidence="8">Leucine aminopeptidase</fullName>
        <shortName evidence="8">LAP</shortName>
        <ecNumber evidence="8">3.4.11.10</ecNumber>
    </alternativeName>
    <alternativeName>
        <fullName evidence="8">Leucyl aminopeptidase</fullName>
    </alternativeName>
</protein>
<dbReference type="InterPro" id="IPR011356">
    <property type="entry name" value="Leucine_aapep/pepB"/>
</dbReference>
<dbReference type="SUPFAM" id="SSF53187">
    <property type="entry name" value="Zn-dependent exopeptidases"/>
    <property type="match status" value="1"/>
</dbReference>
<dbReference type="GO" id="GO:0006508">
    <property type="term" value="P:proteolysis"/>
    <property type="evidence" value="ECO:0007669"/>
    <property type="project" value="UniProtKB-KW"/>
</dbReference>
<dbReference type="PRINTS" id="PR00481">
    <property type="entry name" value="LAMNOPPTDASE"/>
</dbReference>
<dbReference type="EMBL" id="CP073708">
    <property type="protein sequence ID" value="QUO42346.1"/>
    <property type="molecule type" value="Genomic_DNA"/>
</dbReference>
<reference evidence="11 13" key="1">
    <citation type="submission" date="2020-12" db="EMBL/GenBank/DDBJ databases">
        <title>strain FJAT-54423T represents a novel species of the genus Brevibacillus.</title>
        <authorList>
            <person name="Tang R."/>
        </authorList>
    </citation>
    <scope>NUCLEOTIDE SEQUENCE [LARGE SCALE GENOMIC DNA]</scope>
    <source>
        <strain evidence="11 13">FJAT-54423</strain>
    </source>
</reference>
<feature type="binding site" evidence="8">
    <location>
        <position position="349"/>
    </location>
    <ligand>
        <name>Mn(2+)</name>
        <dbReference type="ChEBI" id="CHEBI:29035"/>
        <label>1</label>
    </ligand>
</feature>
<dbReference type="InterPro" id="IPR000819">
    <property type="entry name" value="Peptidase_M17_C"/>
</dbReference>
<evidence type="ECO:0000259" key="9">
    <source>
        <dbReference type="Pfam" id="PF00883"/>
    </source>
</evidence>
<organism evidence="11 13">
    <name type="scientific">Brevibacillus composti</name>
    <dbReference type="NCBI Taxonomy" id="2796470"/>
    <lineage>
        <taxon>Bacteria</taxon>
        <taxon>Bacillati</taxon>
        <taxon>Bacillota</taxon>
        <taxon>Bacilli</taxon>
        <taxon>Bacillales</taxon>
        <taxon>Paenibacillaceae</taxon>
        <taxon>Brevibacillus</taxon>
    </lineage>
</organism>
<dbReference type="GO" id="GO:0005737">
    <property type="term" value="C:cytoplasm"/>
    <property type="evidence" value="ECO:0007669"/>
    <property type="project" value="UniProtKB-SubCell"/>
</dbReference>
<dbReference type="AlphaFoldDB" id="A0A7T5EMI2"/>
<keyword evidence="5 8" id="KW-0645">Protease</keyword>
<evidence type="ECO:0000256" key="8">
    <source>
        <dbReference type="HAMAP-Rule" id="MF_00181"/>
    </source>
</evidence>
<dbReference type="InterPro" id="IPR008283">
    <property type="entry name" value="Peptidase_M17_N"/>
</dbReference>
<keyword evidence="8" id="KW-0963">Cytoplasm</keyword>
<dbReference type="InterPro" id="IPR043472">
    <property type="entry name" value="Macro_dom-like"/>
</dbReference>
<proteinExistence type="inferred from homology"/>
<dbReference type="PANTHER" id="PTHR11963:SF23">
    <property type="entry name" value="CYTOSOL AMINOPEPTIDASE"/>
    <property type="match status" value="1"/>
</dbReference>
<comment type="catalytic activity">
    <reaction evidence="1 8">
        <text>Release of an N-terminal amino acid, Xaa-|-Yaa-, in which Xaa is preferably Leu, but may be other amino acids including Pro although not Arg or Lys, and Yaa may be Pro. Amino acid amides and methyl esters are also readily hydrolyzed, but rates on arylamides are exceedingly low.</text>
        <dbReference type="EC" id="3.4.11.1"/>
    </reaction>
</comment>
<comment type="subcellular location">
    <subcellularLocation>
        <location evidence="8">Cytoplasm</location>
    </subcellularLocation>
</comment>
<sequence>MNVTVEKRTEWNSMACDELVIPLWRGEEIAEVYPELNQLFDGALAAMQKEKEISGDAKALTVLHTMGKLSAKKLLITGMGKPESSDFRSARSAFARAAKSAAAKGKEKVVAVDLRSQGGLVLERLAHAAAEAFGLATYHYEGYRSKPKRESEPIATVQLLVESDEEAAAAMIGVMRGEAFAQGTNLARTLVNEPGNYMTPAALKDAVVSVAKRYGMEYEVLAQDKLEELGMGGVLSVAQGSAQEPYVVVVKYQGKEKWEDAIGLIGKGVTFDTGGISIKPVAGMEDMKSDMGGAAAMIGALETLGQLKPKANVLTVIGCVENMPSGTAYKPGDVITTMSGKTVEIITTDAEGRLVLADCITYARSQGVSCLVDAATLTGGIVVALGTICSGVMTNNDGLVGDILSAAGQAGERLWQLPTFEEYRELNKSRFADLKNSGGRYGHGIIGGVFLQEFAEDTPWAHLDIAGTAYAASAGELHPSGATGVMVRTIAQFVLNRSEG</sequence>
<feature type="active site" evidence="8">
    <location>
        <position position="353"/>
    </location>
</feature>
<dbReference type="EMBL" id="CP066308">
    <property type="protein sequence ID" value="QQE75320.1"/>
    <property type="molecule type" value="Genomic_DNA"/>
</dbReference>
<evidence type="ECO:0000256" key="4">
    <source>
        <dbReference type="ARBA" id="ARBA00022438"/>
    </source>
</evidence>
<evidence type="ECO:0000256" key="5">
    <source>
        <dbReference type="ARBA" id="ARBA00022670"/>
    </source>
</evidence>
<dbReference type="NCBIfam" id="NF002083">
    <property type="entry name" value="PRK00913.3-5"/>
    <property type="match status" value="1"/>
</dbReference>
<evidence type="ECO:0000256" key="2">
    <source>
        <dbReference type="ARBA" id="ARBA00000967"/>
    </source>
</evidence>
<feature type="domain" description="Peptidase M17 leucyl aminopeptidase N-terminal" evidence="10">
    <location>
        <begin position="20"/>
        <end position="147"/>
    </location>
</feature>
<dbReference type="Pfam" id="PF00883">
    <property type="entry name" value="Peptidase_M17"/>
    <property type="match status" value="1"/>
</dbReference>
<name>A0A7T5EMI2_9BACL</name>
<dbReference type="SUPFAM" id="SSF52949">
    <property type="entry name" value="Macro domain-like"/>
    <property type="match status" value="1"/>
</dbReference>
<dbReference type="EC" id="3.4.11.1" evidence="8"/>
<dbReference type="RefSeq" id="WP_198828849.1">
    <property type="nucleotide sequence ID" value="NZ_CP066308.1"/>
</dbReference>
<dbReference type="InterPro" id="IPR023042">
    <property type="entry name" value="Peptidase_M17_leu_NH2_pept"/>
</dbReference>
<dbReference type="GO" id="GO:0030145">
    <property type="term" value="F:manganese ion binding"/>
    <property type="evidence" value="ECO:0007669"/>
    <property type="project" value="UniProtKB-UniRule"/>
</dbReference>
<dbReference type="Proteomes" id="UP000595847">
    <property type="component" value="Chromosome"/>
</dbReference>